<accession>A0A537M3N9</accession>
<dbReference type="Pfam" id="PF07676">
    <property type="entry name" value="PD40"/>
    <property type="match status" value="1"/>
</dbReference>
<dbReference type="Pfam" id="PF21783">
    <property type="entry name" value="YNCE"/>
    <property type="match status" value="1"/>
</dbReference>
<dbReference type="SUPFAM" id="SSF49503">
    <property type="entry name" value="Cupredoxins"/>
    <property type="match status" value="1"/>
</dbReference>
<evidence type="ECO:0000313" key="7">
    <source>
        <dbReference type="Proteomes" id="UP000320393"/>
    </source>
</evidence>
<dbReference type="Gene3D" id="2.130.10.10">
    <property type="entry name" value="YVTN repeat-like/Quinoprotein amine dehydrogenase"/>
    <property type="match status" value="3"/>
</dbReference>
<dbReference type="AlphaFoldDB" id="A0A537M3N9"/>
<protein>
    <submittedName>
        <fullName evidence="6">Uncharacterized protein</fullName>
    </submittedName>
</protein>
<name>A0A537M3N9_9BACT</name>
<evidence type="ECO:0000259" key="5">
    <source>
        <dbReference type="Pfam" id="PF21783"/>
    </source>
</evidence>
<organism evidence="6 7">
    <name type="scientific">Candidatus Segetimicrobium genomatis</name>
    <dbReference type="NCBI Taxonomy" id="2569760"/>
    <lineage>
        <taxon>Bacteria</taxon>
        <taxon>Bacillati</taxon>
        <taxon>Candidatus Sysuimicrobiota</taxon>
        <taxon>Candidatus Sysuimicrobiia</taxon>
        <taxon>Candidatus Sysuimicrobiales</taxon>
        <taxon>Candidatus Segetimicrobiaceae</taxon>
        <taxon>Candidatus Segetimicrobium</taxon>
    </lineage>
</organism>
<keyword evidence="2" id="KW-0732">Signal</keyword>
<evidence type="ECO:0000313" key="6">
    <source>
        <dbReference type="EMBL" id="TMJ14487.1"/>
    </source>
</evidence>
<evidence type="ECO:0000259" key="4">
    <source>
        <dbReference type="Pfam" id="PF00127"/>
    </source>
</evidence>
<evidence type="ECO:0000256" key="1">
    <source>
        <dbReference type="ARBA" id="ARBA00022723"/>
    </source>
</evidence>
<dbReference type="InterPro" id="IPR011659">
    <property type="entry name" value="WD40"/>
</dbReference>
<dbReference type="GO" id="GO:0009055">
    <property type="term" value="F:electron transfer activity"/>
    <property type="evidence" value="ECO:0007669"/>
    <property type="project" value="InterPro"/>
</dbReference>
<dbReference type="InterPro" id="IPR008972">
    <property type="entry name" value="Cupredoxin"/>
</dbReference>
<comment type="caution">
    <text evidence="6">The sequence shown here is derived from an EMBL/GenBank/DDBJ whole genome shotgun (WGS) entry which is preliminary data.</text>
</comment>
<dbReference type="GO" id="GO:0005507">
    <property type="term" value="F:copper ion binding"/>
    <property type="evidence" value="ECO:0007669"/>
    <property type="project" value="InterPro"/>
</dbReference>
<dbReference type="InterPro" id="IPR011045">
    <property type="entry name" value="N2O_reductase_N"/>
</dbReference>
<dbReference type="InterPro" id="IPR011964">
    <property type="entry name" value="YVTN_b-propeller_repeat"/>
</dbReference>
<gene>
    <name evidence="6" type="ORF">E6H02_03165</name>
</gene>
<dbReference type="NCBIfam" id="TIGR02276">
    <property type="entry name" value="beta_rpt_yvtn"/>
    <property type="match status" value="3"/>
</dbReference>
<keyword evidence="3" id="KW-0186">Copper</keyword>
<dbReference type="Proteomes" id="UP000320393">
    <property type="component" value="Unassembled WGS sequence"/>
</dbReference>
<reference evidence="6 7" key="1">
    <citation type="journal article" date="2019" name="Nat. Microbiol.">
        <title>Mediterranean grassland soil C-N compound turnover is dependent on rainfall and depth, and is mediated by genomically divergent microorganisms.</title>
        <authorList>
            <person name="Diamond S."/>
            <person name="Andeer P.F."/>
            <person name="Li Z."/>
            <person name="Crits-Christoph A."/>
            <person name="Burstein D."/>
            <person name="Anantharaman K."/>
            <person name="Lane K.R."/>
            <person name="Thomas B.C."/>
            <person name="Pan C."/>
            <person name="Northen T.R."/>
            <person name="Banfield J.F."/>
        </authorList>
    </citation>
    <scope>NUCLEOTIDE SEQUENCE [LARGE SCALE GENOMIC DNA]</scope>
    <source>
        <strain evidence="6">NP_5</strain>
    </source>
</reference>
<evidence type="ECO:0000256" key="3">
    <source>
        <dbReference type="ARBA" id="ARBA00023008"/>
    </source>
</evidence>
<dbReference type="EMBL" id="VBAM01000104">
    <property type="protein sequence ID" value="TMJ14487.1"/>
    <property type="molecule type" value="Genomic_DNA"/>
</dbReference>
<dbReference type="PANTHER" id="PTHR47197">
    <property type="entry name" value="PROTEIN NIRF"/>
    <property type="match status" value="1"/>
</dbReference>
<dbReference type="SUPFAM" id="SSF50974">
    <property type="entry name" value="Nitrous oxide reductase, N-terminal domain"/>
    <property type="match status" value="1"/>
</dbReference>
<dbReference type="InterPro" id="IPR000923">
    <property type="entry name" value="BlueCu_1"/>
</dbReference>
<dbReference type="Gene3D" id="2.60.40.420">
    <property type="entry name" value="Cupredoxins - blue copper proteins"/>
    <property type="match status" value="1"/>
</dbReference>
<dbReference type="InterPro" id="IPR015943">
    <property type="entry name" value="WD40/YVTN_repeat-like_dom_sf"/>
</dbReference>
<feature type="domain" description="YNCE-like beta-propeller" evidence="5">
    <location>
        <begin position="69"/>
        <end position="137"/>
    </location>
</feature>
<dbReference type="Pfam" id="PF00127">
    <property type="entry name" value="Copper-bind"/>
    <property type="match status" value="1"/>
</dbReference>
<sequence>MPDYDRTRRNLMFTIHARTSESCDRPRRPSAARSLMLLGATFVLAVAGTGGSITAAPAAPKAYVGIFNDNAVAVIDTGTNRVLTTIPIPAGPHGLVISPDGLRVYASSDGASTVSVISTATDRVVSSIEVGKGPHGLAMSPDGRQVVVAVFGMSRVAVIDTVRNEVIGMIPVGNPHNIAISPDGHTAYVASQQPGAAALAILDLTTRRQVGSIALDKAPRALTFSPDGKALYFTLAGSESVQVLDPADNHIVTQIPVGASPHHPFFTPTGEYALVAVQGPGEVAVIDPHSRKVIGTVAVGKFPHWITTTSDGDIAYVTNEGANTISVVDVEKQKVLATIPVGNAPRKIVMQRGLSARSSSVKAGPVATAVAPPGSAPAPGQMEAGGADGIHIANFAFTPPALTVSPGQKVTWTNADSIPHTSTSADKRWNSGPLAPGASFSVTFDKPGTYVYGCSIHPFMQAKVIVGR</sequence>
<dbReference type="InterPro" id="IPR048433">
    <property type="entry name" value="YNCE-like_beta-prop"/>
</dbReference>
<feature type="domain" description="Blue (type 1) copper" evidence="4">
    <location>
        <begin position="390"/>
        <end position="466"/>
    </location>
</feature>
<dbReference type="InterPro" id="IPR035668">
    <property type="entry name" value="Amicyanin"/>
</dbReference>
<evidence type="ECO:0000256" key="2">
    <source>
        <dbReference type="ARBA" id="ARBA00022729"/>
    </source>
</evidence>
<proteinExistence type="predicted"/>
<dbReference type="CDD" id="cd13921">
    <property type="entry name" value="Amicyanin"/>
    <property type="match status" value="1"/>
</dbReference>
<dbReference type="PANTHER" id="PTHR47197:SF3">
    <property type="entry name" value="DIHYDRO-HEME D1 DEHYDROGENASE"/>
    <property type="match status" value="1"/>
</dbReference>
<keyword evidence="1" id="KW-0479">Metal-binding</keyword>
<dbReference type="InterPro" id="IPR051200">
    <property type="entry name" value="Host-pathogen_enzymatic-act"/>
</dbReference>